<protein>
    <submittedName>
        <fullName evidence="3">Uncharacterized protein</fullName>
    </submittedName>
</protein>
<dbReference type="AlphaFoldDB" id="A0A0J9SNG5"/>
<proteinExistence type="predicted"/>
<keyword evidence="2" id="KW-0732">Signal</keyword>
<gene>
    <name evidence="3" type="ORF">PVBG_00627</name>
</gene>
<reference evidence="3 4" key="1">
    <citation type="submission" date="2011-08" db="EMBL/GenBank/DDBJ databases">
        <title>The Genome Sequence of Plasmodium vivax Brazil I.</title>
        <authorList>
            <consortium name="The Broad Institute Genome Sequencing Platform"/>
            <consortium name="The Broad Institute Genome Sequencing Center for Infectious Disease"/>
            <person name="Neafsey D."/>
            <person name="Carlton J."/>
            <person name="Barnwell J."/>
            <person name="Collins W."/>
            <person name="Escalante A."/>
            <person name="Mullikin J."/>
            <person name="Saul A."/>
            <person name="Guigo R."/>
            <person name="Camara F."/>
            <person name="Young S.K."/>
            <person name="Zeng Q."/>
            <person name="Gargeya S."/>
            <person name="Fitzgerald M."/>
            <person name="Haas B."/>
            <person name="Abouelleil A."/>
            <person name="Alvarado L."/>
            <person name="Arachchi H.M."/>
            <person name="Berlin A."/>
            <person name="Brown A."/>
            <person name="Chapman S.B."/>
            <person name="Chen Z."/>
            <person name="Dunbar C."/>
            <person name="Freedman E."/>
            <person name="Gearin G."/>
            <person name="Gellesch M."/>
            <person name="Goldberg J."/>
            <person name="Griggs A."/>
            <person name="Gujja S."/>
            <person name="Heiman D."/>
            <person name="Howarth C."/>
            <person name="Larson L."/>
            <person name="Lui A."/>
            <person name="MacDonald P.J.P."/>
            <person name="Montmayeur A."/>
            <person name="Murphy C."/>
            <person name="Neiman D."/>
            <person name="Pearson M."/>
            <person name="Priest M."/>
            <person name="Roberts A."/>
            <person name="Saif S."/>
            <person name="Shea T."/>
            <person name="Shenoy N."/>
            <person name="Sisk P."/>
            <person name="Stolte C."/>
            <person name="Sykes S."/>
            <person name="Wortman J."/>
            <person name="Nusbaum C."/>
            <person name="Birren B."/>
        </authorList>
    </citation>
    <scope>NUCLEOTIDE SEQUENCE [LARGE SCALE GENOMIC DNA]</scope>
    <source>
        <strain evidence="3 4">Brazil I</strain>
    </source>
</reference>
<feature type="chain" id="PRO_5005322736" evidence="2">
    <location>
        <begin position="19"/>
        <end position="300"/>
    </location>
</feature>
<evidence type="ECO:0000256" key="2">
    <source>
        <dbReference type="SAM" id="SignalP"/>
    </source>
</evidence>
<keyword evidence="1" id="KW-1133">Transmembrane helix</keyword>
<keyword evidence="1" id="KW-0812">Transmembrane</keyword>
<keyword evidence="1" id="KW-0472">Membrane</keyword>
<name>A0A0J9SNG5_PLAV1</name>
<dbReference type="EMBL" id="KQ234875">
    <property type="protein sequence ID" value="KMZ83547.1"/>
    <property type="molecule type" value="Genomic_DNA"/>
</dbReference>
<evidence type="ECO:0000313" key="3">
    <source>
        <dbReference type="EMBL" id="KMZ83547.1"/>
    </source>
</evidence>
<dbReference type="OrthoDB" id="10275385at2759"/>
<sequence>MMPKVLIIFLMPLKNFNAYIMYQEKIVKFNLSLQRIHYAIFNQNYIKYNRIKFYIINIDESKQIPNIFSSILDVPDPISNLFKLRSYSGIKTLIDHDESRQILANLARNIKLIITDYSGNPEKRCRDINYWMNEKITTQKLKIPGDDLKNSCVSVFNDIKLPTATDVRVCVRNPNVYSSEKAKLMKDLDDYCEIRDIHKCNAVTNKNQCIKCNNYIKKKKEEFTRNMEGICSKPNCKLDKYTIACRCTLNDMDLTFPVKNCDELYKEPEIKKFSLLEIGFFVIVTFILFYLFILFLEKVK</sequence>
<dbReference type="Proteomes" id="UP000053327">
    <property type="component" value="Unassembled WGS sequence"/>
</dbReference>
<evidence type="ECO:0000256" key="1">
    <source>
        <dbReference type="SAM" id="Phobius"/>
    </source>
</evidence>
<organism evidence="3 4">
    <name type="scientific">Plasmodium vivax (strain Brazil I)</name>
    <dbReference type="NCBI Taxonomy" id="1033975"/>
    <lineage>
        <taxon>Eukaryota</taxon>
        <taxon>Sar</taxon>
        <taxon>Alveolata</taxon>
        <taxon>Apicomplexa</taxon>
        <taxon>Aconoidasida</taxon>
        <taxon>Haemosporida</taxon>
        <taxon>Plasmodiidae</taxon>
        <taxon>Plasmodium</taxon>
        <taxon>Plasmodium (Plasmodium)</taxon>
    </lineage>
</organism>
<accession>A0A0J9SNG5</accession>
<evidence type="ECO:0000313" key="4">
    <source>
        <dbReference type="Proteomes" id="UP000053327"/>
    </source>
</evidence>
<feature type="transmembrane region" description="Helical" evidence="1">
    <location>
        <begin position="273"/>
        <end position="296"/>
    </location>
</feature>
<feature type="signal peptide" evidence="2">
    <location>
        <begin position="1"/>
        <end position="18"/>
    </location>
</feature>